<dbReference type="InterPro" id="IPR009078">
    <property type="entry name" value="Ferritin-like_SF"/>
</dbReference>
<proteinExistence type="predicted"/>
<sequence length="168" mass="18591">MAEMTEMRELLLHELGDLLYAEKRFLTATRTLAREARDPEIRARVEQHVGETEGQIERLKAAFAVIGAPAKAEKCEAAIGLKEEHDSFKSEEKPSKQILAAFDLGSGLRIEHYEIAGYRTAIGVANALGETECARILKENLDEELEMAAFLERNAPKALKRVAAELAG</sequence>
<organism evidence="1">
    <name type="scientific">uncultured Gemmatimonadota bacterium</name>
    <dbReference type="NCBI Taxonomy" id="203437"/>
    <lineage>
        <taxon>Bacteria</taxon>
        <taxon>Pseudomonadati</taxon>
        <taxon>Gemmatimonadota</taxon>
        <taxon>environmental samples</taxon>
    </lineage>
</organism>
<accession>A0A6J4MVJ1</accession>
<dbReference type="Gene3D" id="1.20.1260.10">
    <property type="match status" value="1"/>
</dbReference>
<reference evidence="1" key="1">
    <citation type="submission" date="2020-02" db="EMBL/GenBank/DDBJ databases">
        <authorList>
            <person name="Meier V. D."/>
        </authorList>
    </citation>
    <scope>NUCLEOTIDE SEQUENCE</scope>
    <source>
        <strain evidence="1">AVDCRST_MAG68</strain>
    </source>
</reference>
<name>A0A6J4MVJ1_9BACT</name>
<gene>
    <name evidence="1" type="ORF">AVDCRST_MAG68-5418</name>
</gene>
<dbReference type="SUPFAM" id="SSF47240">
    <property type="entry name" value="Ferritin-like"/>
    <property type="match status" value="1"/>
</dbReference>
<dbReference type="PANTHER" id="PTHR30565:SF9">
    <property type="entry name" value="PROTEIN YCIF"/>
    <property type="match status" value="1"/>
</dbReference>
<dbReference type="Pfam" id="PF05974">
    <property type="entry name" value="DUF892"/>
    <property type="match status" value="1"/>
</dbReference>
<dbReference type="EMBL" id="CADCTW010000241">
    <property type="protein sequence ID" value="CAA9369982.1"/>
    <property type="molecule type" value="Genomic_DNA"/>
</dbReference>
<dbReference type="InterPro" id="IPR010287">
    <property type="entry name" value="DUF892_YciF-like"/>
</dbReference>
<dbReference type="AlphaFoldDB" id="A0A6J4MVJ1"/>
<dbReference type="InterPro" id="IPR047114">
    <property type="entry name" value="YciF"/>
</dbReference>
<dbReference type="InterPro" id="IPR012347">
    <property type="entry name" value="Ferritin-like"/>
</dbReference>
<dbReference type="PANTHER" id="PTHR30565">
    <property type="entry name" value="PROTEIN YCIF"/>
    <property type="match status" value="1"/>
</dbReference>
<evidence type="ECO:0000313" key="1">
    <source>
        <dbReference type="EMBL" id="CAA9369982.1"/>
    </source>
</evidence>
<protein>
    <submittedName>
        <fullName evidence="1">Stress response diiron-containing protein YciF</fullName>
    </submittedName>
</protein>